<evidence type="ECO:0000313" key="2">
    <source>
        <dbReference type="Proteomes" id="UP001055879"/>
    </source>
</evidence>
<evidence type="ECO:0000313" key="1">
    <source>
        <dbReference type="EMBL" id="KAI3667234.1"/>
    </source>
</evidence>
<dbReference type="Proteomes" id="UP001055879">
    <property type="component" value="Linkage Group LG17"/>
</dbReference>
<organism evidence="1 2">
    <name type="scientific">Arctium lappa</name>
    <name type="common">Greater burdock</name>
    <name type="synonym">Lappa major</name>
    <dbReference type="NCBI Taxonomy" id="4217"/>
    <lineage>
        <taxon>Eukaryota</taxon>
        <taxon>Viridiplantae</taxon>
        <taxon>Streptophyta</taxon>
        <taxon>Embryophyta</taxon>
        <taxon>Tracheophyta</taxon>
        <taxon>Spermatophyta</taxon>
        <taxon>Magnoliopsida</taxon>
        <taxon>eudicotyledons</taxon>
        <taxon>Gunneridae</taxon>
        <taxon>Pentapetalae</taxon>
        <taxon>asterids</taxon>
        <taxon>campanulids</taxon>
        <taxon>Asterales</taxon>
        <taxon>Asteraceae</taxon>
        <taxon>Carduoideae</taxon>
        <taxon>Cardueae</taxon>
        <taxon>Arctiinae</taxon>
        <taxon>Arctium</taxon>
    </lineage>
</organism>
<name>A0ACB8XHT8_ARCLA</name>
<accession>A0ACB8XHT8</accession>
<dbReference type="EMBL" id="CM042063">
    <property type="protein sequence ID" value="KAI3667234.1"/>
    <property type="molecule type" value="Genomic_DNA"/>
</dbReference>
<reference evidence="1 2" key="2">
    <citation type="journal article" date="2022" name="Mol. Ecol. Resour.">
        <title>The genomes of chicory, endive, great burdock and yacon provide insights into Asteraceae paleo-polyploidization history and plant inulin production.</title>
        <authorList>
            <person name="Fan W."/>
            <person name="Wang S."/>
            <person name="Wang H."/>
            <person name="Wang A."/>
            <person name="Jiang F."/>
            <person name="Liu H."/>
            <person name="Zhao H."/>
            <person name="Xu D."/>
            <person name="Zhang Y."/>
        </authorList>
    </citation>
    <scope>NUCLEOTIDE SEQUENCE [LARGE SCALE GENOMIC DNA]</scope>
    <source>
        <strain evidence="2">cv. Niubang</strain>
    </source>
</reference>
<gene>
    <name evidence="1" type="ORF">L6452_42283</name>
</gene>
<keyword evidence="2" id="KW-1185">Reference proteome</keyword>
<protein>
    <submittedName>
        <fullName evidence="1">Uncharacterized protein</fullName>
    </submittedName>
</protein>
<comment type="caution">
    <text evidence="1">The sequence shown here is derived from an EMBL/GenBank/DDBJ whole genome shotgun (WGS) entry which is preliminary data.</text>
</comment>
<reference evidence="2" key="1">
    <citation type="journal article" date="2022" name="Mol. Ecol. Resour.">
        <title>The genomes of chicory, endive, great burdock and yacon provide insights into Asteraceae palaeo-polyploidization history and plant inulin production.</title>
        <authorList>
            <person name="Fan W."/>
            <person name="Wang S."/>
            <person name="Wang H."/>
            <person name="Wang A."/>
            <person name="Jiang F."/>
            <person name="Liu H."/>
            <person name="Zhao H."/>
            <person name="Xu D."/>
            <person name="Zhang Y."/>
        </authorList>
    </citation>
    <scope>NUCLEOTIDE SEQUENCE [LARGE SCALE GENOMIC DNA]</scope>
    <source>
        <strain evidence="2">cv. Niubang</strain>
    </source>
</reference>
<proteinExistence type="predicted"/>
<sequence length="110" mass="11808">MIGGSTKAMIGGSSEAMIGSSNTWFLYGIIVNRWNGSLDLKPNRLNQQPKRYEETNLIDDEDKGVANGGRLKVTGVINRHWIAGDGVILMVSADGRNSHAGTVIFSCGSI</sequence>